<feature type="coiled-coil region" evidence="1">
    <location>
        <begin position="418"/>
        <end position="445"/>
    </location>
</feature>
<keyword evidence="2" id="KW-0472">Membrane</keyword>
<dbReference type="SUPFAM" id="SSF48452">
    <property type="entry name" value="TPR-like"/>
    <property type="match status" value="1"/>
</dbReference>
<gene>
    <name evidence="3" type="ORF">NIES267_51890</name>
</gene>
<proteinExistence type="predicted"/>
<dbReference type="Gene3D" id="1.25.40.10">
    <property type="entry name" value="Tetratricopeptide repeat domain"/>
    <property type="match status" value="1"/>
</dbReference>
<organism evidence="3 4">
    <name type="scientific">Calothrix parasitica NIES-267</name>
    <dbReference type="NCBI Taxonomy" id="1973488"/>
    <lineage>
        <taxon>Bacteria</taxon>
        <taxon>Bacillati</taxon>
        <taxon>Cyanobacteriota</taxon>
        <taxon>Cyanophyceae</taxon>
        <taxon>Nostocales</taxon>
        <taxon>Calotrichaceae</taxon>
        <taxon>Calothrix</taxon>
    </lineage>
</organism>
<name>A0A1Z4LX70_9CYAN</name>
<sequence>MKKRLILVSTFVAISFGSGYSEALISSSRRTEKPIVVAVSDSEQLNEPKSDVETVLANLNRVDESFNRIVFFLAKVLIILLSLIVIHRIVVLIISRSSQLIIDNFTNASGAEGVEFVLPGLSQLGRERLVREMKGVHQRLKEHIGNSGLRTYRRPDKLPLPQATPDERLSNLVASLNDFTPDKIDPLLNLLRIVFPPYGTKVTSILQSQGEDYNKLGITFEVCDIQGRGTSRLYTIWEETTTESVTDTVIKTLSQKVSQTADEEEEMDLPFETYPELKDRFRGLLKPATRWLALELSRREMLANVPWYYLGNWCKRYQSQIHNFFGVINYASAPTHGNFFYQLAIEDLEAAIEFDPNWYQPYENLGDTYSTKGRDVGETRRVNLQRQAILQYEKALVRCEDDTVRRRIKVGKAMAQLLTKDETLVKEAQTEIEQLEKQWNAESDLSSRFLYNLASWYAIFTAQNNGDEETKRKARRYLVYALIRDGDRNLWDWASKDPDFQGVRERFADLRFALMKKLNEVDKLPEFTGKRFMNHIEEILKEMNWK</sequence>
<keyword evidence="2" id="KW-1133">Transmembrane helix</keyword>
<reference evidence="3 4" key="1">
    <citation type="submission" date="2017-06" db="EMBL/GenBank/DDBJ databases">
        <title>Genome sequencing of cyanobaciteial culture collection at National Institute for Environmental Studies (NIES).</title>
        <authorList>
            <person name="Hirose Y."/>
            <person name="Shimura Y."/>
            <person name="Fujisawa T."/>
            <person name="Nakamura Y."/>
            <person name="Kawachi M."/>
        </authorList>
    </citation>
    <scope>NUCLEOTIDE SEQUENCE [LARGE SCALE GENOMIC DNA]</scope>
    <source>
        <strain evidence="3 4">NIES-267</strain>
    </source>
</reference>
<dbReference type="Proteomes" id="UP000218418">
    <property type="component" value="Chromosome"/>
</dbReference>
<protein>
    <recommendedName>
        <fullName evidence="5">TPR repeat-containing protein</fullName>
    </recommendedName>
</protein>
<keyword evidence="2" id="KW-0812">Transmembrane</keyword>
<evidence type="ECO:0008006" key="5">
    <source>
        <dbReference type="Google" id="ProtNLM"/>
    </source>
</evidence>
<dbReference type="OrthoDB" id="502172at2"/>
<evidence type="ECO:0000256" key="1">
    <source>
        <dbReference type="SAM" id="Coils"/>
    </source>
</evidence>
<feature type="transmembrane region" description="Helical" evidence="2">
    <location>
        <begin position="69"/>
        <end position="94"/>
    </location>
</feature>
<keyword evidence="4" id="KW-1185">Reference proteome</keyword>
<accession>A0A1Z4LX70</accession>
<dbReference type="EMBL" id="AP018227">
    <property type="protein sequence ID" value="BAY85688.1"/>
    <property type="molecule type" value="Genomic_DNA"/>
</dbReference>
<dbReference type="AlphaFoldDB" id="A0A1Z4LX70"/>
<evidence type="ECO:0000256" key="2">
    <source>
        <dbReference type="SAM" id="Phobius"/>
    </source>
</evidence>
<evidence type="ECO:0000313" key="3">
    <source>
        <dbReference type="EMBL" id="BAY85688.1"/>
    </source>
</evidence>
<keyword evidence="1" id="KW-0175">Coiled coil</keyword>
<evidence type="ECO:0000313" key="4">
    <source>
        <dbReference type="Proteomes" id="UP000218418"/>
    </source>
</evidence>
<dbReference type="InterPro" id="IPR011990">
    <property type="entry name" value="TPR-like_helical_dom_sf"/>
</dbReference>